<sequence length="230" mass="26061">MGLGGGANRLVLSEENFLGPMWRIKKGRRVAPLYPNSDSQLEKLIPYFGGRPLSLFLAVRNPADLMASAYSQSLVGGKVEPFKNFAEGMAFHDVRWSNVVRRLSLVPEVAEIYVWRYEDYPANFVRIMRKLVGWKLGQFVEPIARRVHSGMSQRAVEQVLQQASPTDSRAQQREMAIAARSLFPTAPENPRYSPWSQNEIEVAASAYRSDFEDVSKMEKVKVIGAWQPRT</sequence>
<proteinExistence type="predicted"/>
<evidence type="ECO:0008006" key="3">
    <source>
        <dbReference type="Google" id="ProtNLM"/>
    </source>
</evidence>
<organism evidence="1 2">
    <name type="scientific">Falsihalocynthiibacter arcticus</name>
    <dbReference type="NCBI Taxonomy" id="1579316"/>
    <lineage>
        <taxon>Bacteria</taxon>
        <taxon>Pseudomonadati</taxon>
        <taxon>Pseudomonadota</taxon>
        <taxon>Alphaproteobacteria</taxon>
        <taxon>Rhodobacterales</taxon>
        <taxon>Roseobacteraceae</taxon>
        <taxon>Falsihalocynthiibacter</taxon>
    </lineage>
</organism>
<dbReference type="STRING" id="1579316.RC74_04370"/>
<dbReference type="KEGG" id="hat:RC74_04370"/>
<name>A0A126UX63_9RHOB</name>
<evidence type="ECO:0000313" key="1">
    <source>
        <dbReference type="EMBL" id="AML50614.1"/>
    </source>
</evidence>
<dbReference type="Proteomes" id="UP000070371">
    <property type="component" value="Chromosome"/>
</dbReference>
<dbReference type="EMBL" id="CP014327">
    <property type="protein sequence ID" value="AML50614.1"/>
    <property type="molecule type" value="Genomic_DNA"/>
</dbReference>
<accession>A0A126UX63</accession>
<gene>
    <name evidence="1" type="ORF">RC74_04370</name>
</gene>
<protein>
    <recommendedName>
        <fullName evidence="3">Sulfotransferase domain-containing protein</fullName>
    </recommendedName>
</protein>
<dbReference type="RefSeq" id="WP_062628134.1">
    <property type="nucleotide sequence ID" value="NZ_CP014327.1"/>
</dbReference>
<dbReference type="AlphaFoldDB" id="A0A126UX63"/>
<dbReference type="OrthoDB" id="8481769at2"/>
<evidence type="ECO:0000313" key="2">
    <source>
        <dbReference type="Proteomes" id="UP000070371"/>
    </source>
</evidence>
<keyword evidence="2" id="KW-1185">Reference proteome</keyword>
<reference evidence="1 2" key="1">
    <citation type="submission" date="2016-02" db="EMBL/GenBank/DDBJ databases">
        <title>Complete genome sequence of Halocynthiibacter arcticus PAMC 20958t from arctic marine sediment.</title>
        <authorList>
            <person name="Lee Y.M."/>
            <person name="Baek K."/>
            <person name="Lee H.K."/>
            <person name="Shin S.C."/>
        </authorList>
    </citation>
    <scope>NUCLEOTIDE SEQUENCE [LARGE SCALE GENOMIC DNA]</scope>
    <source>
        <strain evidence="1">PAMC 20958</strain>
    </source>
</reference>